<evidence type="ECO:0000256" key="1">
    <source>
        <dbReference type="SAM" id="Phobius"/>
    </source>
</evidence>
<evidence type="ECO:0000313" key="2">
    <source>
        <dbReference type="EMBL" id="KAK1441346.1"/>
    </source>
</evidence>
<organism evidence="2 3">
    <name type="scientific">Tagetes erecta</name>
    <name type="common">African marigold</name>
    <dbReference type="NCBI Taxonomy" id="13708"/>
    <lineage>
        <taxon>Eukaryota</taxon>
        <taxon>Viridiplantae</taxon>
        <taxon>Streptophyta</taxon>
        <taxon>Embryophyta</taxon>
        <taxon>Tracheophyta</taxon>
        <taxon>Spermatophyta</taxon>
        <taxon>Magnoliopsida</taxon>
        <taxon>eudicotyledons</taxon>
        <taxon>Gunneridae</taxon>
        <taxon>Pentapetalae</taxon>
        <taxon>asterids</taxon>
        <taxon>campanulids</taxon>
        <taxon>Asterales</taxon>
        <taxon>Asteraceae</taxon>
        <taxon>Asteroideae</taxon>
        <taxon>Heliantheae alliance</taxon>
        <taxon>Tageteae</taxon>
        <taxon>Tagetes</taxon>
    </lineage>
</organism>
<feature type="transmembrane region" description="Helical" evidence="1">
    <location>
        <begin position="58"/>
        <end position="85"/>
    </location>
</feature>
<comment type="caution">
    <text evidence="2">The sequence shown here is derived from an EMBL/GenBank/DDBJ whole genome shotgun (WGS) entry which is preliminary data.</text>
</comment>
<dbReference type="Proteomes" id="UP001229421">
    <property type="component" value="Unassembled WGS sequence"/>
</dbReference>
<dbReference type="AlphaFoldDB" id="A0AAD8PCT8"/>
<sequence length="92" mass="10254">MLTYNVLDCSVYKELQLFLMSLTLRLYVLFPLVLYILVDGKVGGLGIGSGLRQFSGGVYVGSLCTYSALVIRLLCALLVTLLFVVNRMSWLR</sequence>
<feature type="transmembrane region" description="Helical" evidence="1">
    <location>
        <begin position="17"/>
        <end position="38"/>
    </location>
</feature>
<gene>
    <name evidence="2" type="ORF">QVD17_07194</name>
</gene>
<proteinExistence type="predicted"/>
<keyword evidence="1" id="KW-1133">Transmembrane helix</keyword>
<protein>
    <submittedName>
        <fullName evidence="2">Uncharacterized protein</fullName>
    </submittedName>
</protein>
<dbReference type="EMBL" id="JAUHHV010000001">
    <property type="protein sequence ID" value="KAK1441346.1"/>
    <property type="molecule type" value="Genomic_DNA"/>
</dbReference>
<keyword evidence="1" id="KW-0812">Transmembrane</keyword>
<name>A0AAD8PCT8_TARER</name>
<keyword evidence="3" id="KW-1185">Reference proteome</keyword>
<accession>A0AAD8PCT8</accession>
<reference evidence="2" key="1">
    <citation type="journal article" date="2023" name="bioRxiv">
        <title>Improved chromosome-level genome assembly for marigold (Tagetes erecta).</title>
        <authorList>
            <person name="Jiang F."/>
            <person name="Yuan L."/>
            <person name="Wang S."/>
            <person name="Wang H."/>
            <person name="Xu D."/>
            <person name="Wang A."/>
            <person name="Fan W."/>
        </authorList>
    </citation>
    <scope>NUCLEOTIDE SEQUENCE</scope>
    <source>
        <strain evidence="2">WSJ</strain>
        <tissue evidence="2">Leaf</tissue>
    </source>
</reference>
<evidence type="ECO:0000313" key="3">
    <source>
        <dbReference type="Proteomes" id="UP001229421"/>
    </source>
</evidence>
<keyword evidence="1" id="KW-0472">Membrane</keyword>